<evidence type="ECO:0000313" key="2">
    <source>
        <dbReference type="Proteomes" id="UP000250266"/>
    </source>
</evidence>
<evidence type="ECO:0000313" key="1">
    <source>
        <dbReference type="EMBL" id="OCK73920.1"/>
    </source>
</evidence>
<name>A0A8E2DYH7_9PEZI</name>
<dbReference type="Proteomes" id="UP000250266">
    <property type="component" value="Unassembled WGS sequence"/>
</dbReference>
<dbReference type="AlphaFoldDB" id="A0A8E2DYH7"/>
<gene>
    <name evidence="1" type="ORF">K432DRAFT_410301</name>
</gene>
<dbReference type="EMBL" id="KV745615">
    <property type="protein sequence ID" value="OCK73920.1"/>
    <property type="molecule type" value="Genomic_DNA"/>
</dbReference>
<reference evidence="1 2" key="1">
    <citation type="journal article" date="2016" name="Nat. Commun.">
        <title>Ectomycorrhizal ecology is imprinted in the genome of the dominant symbiotic fungus Cenococcum geophilum.</title>
        <authorList>
            <consortium name="DOE Joint Genome Institute"/>
            <person name="Peter M."/>
            <person name="Kohler A."/>
            <person name="Ohm R.A."/>
            <person name="Kuo A."/>
            <person name="Krutzmann J."/>
            <person name="Morin E."/>
            <person name="Arend M."/>
            <person name="Barry K.W."/>
            <person name="Binder M."/>
            <person name="Choi C."/>
            <person name="Clum A."/>
            <person name="Copeland A."/>
            <person name="Grisel N."/>
            <person name="Haridas S."/>
            <person name="Kipfer T."/>
            <person name="LaButti K."/>
            <person name="Lindquist E."/>
            <person name="Lipzen A."/>
            <person name="Maire R."/>
            <person name="Meier B."/>
            <person name="Mihaltcheva S."/>
            <person name="Molinier V."/>
            <person name="Murat C."/>
            <person name="Poggeler S."/>
            <person name="Quandt C.A."/>
            <person name="Sperisen C."/>
            <person name="Tritt A."/>
            <person name="Tisserant E."/>
            <person name="Crous P.W."/>
            <person name="Henrissat B."/>
            <person name="Nehls U."/>
            <person name="Egli S."/>
            <person name="Spatafora J.W."/>
            <person name="Grigoriev I.V."/>
            <person name="Martin F.M."/>
        </authorList>
    </citation>
    <scope>NUCLEOTIDE SEQUENCE [LARGE SCALE GENOMIC DNA]</scope>
    <source>
        <strain evidence="1 2">CBS 459.81</strain>
    </source>
</reference>
<accession>A0A8E2DYH7</accession>
<organism evidence="1 2">
    <name type="scientific">Lepidopterella palustris CBS 459.81</name>
    <dbReference type="NCBI Taxonomy" id="1314670"/>
    <lineage>
        <taxon>Eukaryota</taxon>
        <taxon>Fungi</taxon>
        <taxon>Dikarya</taxon>
        <taxon>Ascomycota</taxon>
        <taxon>Pezizomycotina</taxon>
        <taxon>Dothideomycetes</taxon>
        <taxon>Pleosporomycetidae</taxon>
        <taxon>Mytilinidiales</taxon>
        <taxon>Argynnaceae</taxon>
        <taxon>Lepidopterella</taxon>
    </lineage>
</organism>
<protein>
    <submittedName>
        <fullName evidence="1">Uncharacterized protein</fullName>
    </submittedName>
</protein>
<sequence>MSKPTVISPIKVRVAKHRALTPRCRTKCTAKNPPIRAINLSSAWLDPTSAISIPFCGRKSAIRQGQRSHRNLEVWLSGSSDDKVASEADIHRAVESLHSERLEEYKKVDYSTQNIGDACLDFALAFDKSNDSPHPIASDKQESQLLVTPLVSTFDLQDVYSHQVHGGSIHLGRESQDFIDRFVSDVDEADHGQHATVSSPLYLNGHEEPLTKVFPSSCC</sequence>
<proteinExistence type="predicted"/>
<keyword evidence="2" id="KW-1185">Reference proteome</keyword>